<evidence type="ECO:0000313" key="5">
    <source>
        <dbReference type="Proteomes" id="UP001209570"/>
    </source>
</evidence>
<keyword evidence="5" id="KW-1185">Reference proteome</keyword>
<dbReference type="InterPro" id="IPR001611">
    <property type="entry name" value="Leu-rich_rpt"/>
</dbReference>
<feature type="compositionally biased region" description="Basic residues" evidence="2">
    <location>
        <begin position="115"/>
        <end position="131"/>
    </location>
</feature>
<dbReference type="PROSITE" id="PS51450">
    <property type="entry name" value="LRR"/>
    <property type="match status" value="1"/>
</dbReference>
<dbReference type="SUPFAM" id="SSF52075">
    <property type="entry name" value="Outer arm dynein light chain 1"/>
    <property type="match status" value="1"/>
</dbReference>
<dbReference type="GO" id="GO:0005634">
    <property type="term" value="C:nucleus"/>
    <property type="evidence" value="ECO:0007669"/>
    <property type="project" value="TreeGrafter"/>
</dbReference>
<dbReference type="InterPro" id="IPR040044">
    <property type="entry name" value="SRR1L"/>
</dbReference>
<reference evidence="4" key="1">
    <citation type="submission" date="2021-12" db="EMBL/GenBank/DDBJ databases">
        <title>Prjna785345.</title>
        <authorList>
            <person name="Rujirawat T."/>
            <person name="Krajaejun T."/>
        </authorList>
    </citation>
    <scope>NUCLEOTIDE SEQUENCE</scope>
    <source>
        <strain evidence="4">Pi057C3</strain>
    </source>
</reference>
<protein>
    <recommendedName>
        <fullName evidence="3">SRR1-like domain-containing protein</fullName>
    </recommendedName>
</protein>
<proteinExistence type="inferred from homology"/>
<dbReference type="InterPro" id="IPR032675">
    <property type="entry name" value="LRR_dom_sf"/>
</dbReference>
<dbReference type="AlphaFoldDB" id="A0AAD5LU11"/>
<evidence type="ECO:0000256" key="1">
    <source>
        <dbReference type="ARBA" id="ARBA00009856"/>
    </source>
</evidence>
<gene>
    <name evidence="4" type="ORF">P43SY_004703</name>
</gene>
<dbReference type="InterPro" id="IPR012942">
    <property type="entry name" value="SRR1-like"/>
</dbReference>
<sequence>MNLSHNALSETLSLHAVAPTWSQLRRLRVSSNQLRDLSWISALKTLEELWLRRLRVSSNQLRDLSWISALKTLEELWVNDNQLEASQLPQLSALQSLQTLILHPNPCTTPVNYVGKRRQRQRQPKTPHHHSSLTADPIDTSARVSTAKEDAIYSRVSRISLALRDDALILDALREICAHFAWDGNESTSDRVLHVVSYGLGSFCSSSNAVYQLAYVHALMQRITQDHPHVSCSVSVFDPVMNESDRLLVQRLGLTTIERNERGRRVVSADTLFFMPHCGQALYQNVLLANWDAQRLARLAIIGNSFAAYSDRLLDRQARESSLLVRVAPFIAETALHASVPRSHDEFALYEAAFNDTSVHTFTSEQAKAATEHEALAQLTRRLVARAAEDDASDQELIVTSA</sequence>
<comment type="caution">
    <text evidence="4">The sequence shown here is derived from an EMBL/GenBank/DDBJ whole genome shotgun (WGS) entry which is preliminary data.</text>
</comment>
<dbReference type="GO" id="GO:0005737">
    <property type="term" value="C:cytoplasm"/>
    <property type="evidence" value="ECO:0007669"/>
    <property type="project" value="TreeGrafter"/>
</dbReference>
<dbReference type="PANTHER" id="PTHR28626:SF3">
    <property type="entry name" value="SRR1-LIKE PROTEIN"/>
    <property type="match status" value="1"/>
</dbReference>
<dbReference type="Proteomes" id="UP001209570">
    <property type="component" value="Unassembled WGS sequence"/>
</dbReference>
<dbReference type="PANTHER" id="PTHR28626">
    <property type="entry name" value="SRR1-LIKE PROTEIN"/>
    <property type="match status" value="1"/>
</dbReference>
<dbReference type="Pfam" id="PF07985">
    <property type="entry name" value="SRR1"/>
    <property type="match status" value="1"/>
</dbReference>
<feature type="region of interest" description="Disordered" evidence="2">
    <location>
        <begin position="115"/>
        <end position="139"/>
    </location>
</feature>
<evidence type="ECO:0000313" key="4">
    <source>
        <dbReference type="EMBL" id="KAJ0392638.1"/>
    </source>
</evidence>
<accession>A0AAD5LU11</accession>
<evidence type="ECO:0000256" key="2">
    <source>
        <dbReference type="SAM" id="MobiDB-lite"/>
    </source>
</evidence>
<comment type="similarity">
    <text evidence="1">Belongs to the SRR1 family.</text>
</comment>
<name>A0AAD5LU11_PYTIN</name>
<feature type="domain" description="SRR1-like" evidence="3">
    <location>
        <begin position="186"/>
        <end position="361"/>
    </location>
</feature>
<dbReference type="Gene3D" id="3.80.10.10">
    <property type="entry name" value="Ribonuclease Inhibitor"/>
    <property type="match status" value="1"/>
</dbReference>
<evidence type="ECO:0000259" key="3">
    <source>
        <dbReference type="Pfam" id="PF07985"/>
    </source>
</evidence>
<organism evidence="4 5">
    <name type="scientific">Pythium insidiosum</name>
    <name type="common">Pythiosis disease agent</name>
    <dbReference type="NCBI Taxonomy" id="114742"/>
    <lineage>
        <taxon>Eukaryota</taxon>
        <taxon>Sar</taxon>
        <taxon>Stramenopiles</taxon>
        <taxon>Oomycota</taxon>
        <taxon>Peronosporomycetes</taxon>
        <taxon>Pythiales</taxon>
        <taxon>Pythiaceae</taxon>
        <taxon>Pythium</taxon>
    </lineage>
</organism>
<dbReference type="EMBL" id="JAKCXM010000596">
    <property type="protein sequence ID" value="KAJ0392638.1"/>
    <property type="molecule type" value="Genomic_DNA"/>
</dbReference>